<feature type="domain" description="Fibronectin type-III" evidence="15">
    <location>
        <begin position="523"/>
        <end position="620"/>
    </location>
</feature>
<evidence type="ECO:0000256" key="7">
    <source>
        <dbReference type="ARBA" id="ARBA00022989"/>
    </source>
</evidence>
<dbReference type="PROSITE" id="PS50853">
    <property type="entry name" value="FN3"/>
    <property type="match status" value="3"/>
</dbReference>
<evidence type="ECO:0000256" key="1">
    <source>
        <dbReference type="ARBA" id="ARBA00004479"/>
    </source>
</evidence>
<dbReference type="Pfam" id="PF06328">
    <property type="entry name" value="Lep_receptor_Ig"/>
    <property type="match status" value="1"/>
</dbReference>
<evidence type="ECO:0000256" key="8">
    <source>
        <dbReference type="ARBA" id="ARBA00023136"/>
    </source>
</evidence>
<dbReference type="GeneTree" id="ENSGT00940000159829"/>
<evidence type="ECO:0000256" key="9">
    <source>
        <dbReference type="ARBA" id="ARBA00023157"/>
    </source>
</evidence>
<dbReference type="GO" id="GO:0032729">
    <property type="term" value="P:positive regulation of type II interferon production"/>
    <property type="evidence" value="ECO:0007669"/>
    <property type="project" value="Ensembl"/>
</dbReference>
<keyword evidence="9" id="KW-1015">Disulfide bond</keyword>
<feature type="region of interest" description="Disordered" evidence="13">
    <location>
        <begin position="803"/>
        <end position="828"/>
    </location>
</feature>
<feature type="signal peptide" evidence="14">
    <location>
        <begin position="1"/>
        <end position="23"/>
    </location>
</feature>
<dbReference type="GO" id="GO:0035722">
    <property type="term" value="P:interleukin-12-mediated signaling pathway"/>
    <property type="evidence" value="ECO:0007669"/>
    <property type="project" value="Ensembl"/>
</dbReference>
<dbReference type="FunFam" id="2.60.40.10:FF:000789">
    <property type="entry name" value="Interleukin 12 receptor subunit beta 2"/>
    <property type="match status" value="1"/>
</dbReference>
<dbReference type="GO" id="GO:0004896">
    <property type="term" value="F:cytokine receptor activity"/>
    <property type="evidence" value="ECO:0007669"/>
    <property type="project" value="InterPro"/>
</dbReference>
<feature type="chain" id="PRO_5034113914" description="Interleukin-12 receptor subunit beta-2" evidence="14">
    <location>
        <begin position="24"/>
        <end position="866"/>
    </location>
</feature>
<evidence type="ECO:0000256" key="4">
    <source>
        <dbReference type="ARBA" id="ARBA00022692"/>
    </source>
</evidence>
<evidence type="ECO:0000256" key="10">
    <source>
        <dbReference type="ARBA" id="ARBA00023170"/>
    </source>
</evidence>
<evidence type="ECO:0000256" key="2">
    <source>
        <dbReference type="ARBA" id="ARBA00008921"/>
    </source>
</evidence>
<keyword evidence="8" id="KW-0472">Membrane</keyword>
<dbReference type="InterPro" id="IPR010457">
    <property type="entry name" value="IgC2-like_lig-bd"/>
</dbReference>
<keyword evidence="11" id="KW-0325">Glycoprotein</keyword>
<dbReference type="InterPro" id="IPR036116">
    <property type="entry name" value="FN3_sf"/>
</dbReference>
<dbReference type="Gene3D" id="2.60.40.10">
    <property type="entry name" value="Immunoglobulins"/>
    <property type="match status" value="5"/>
</dbReference>
<keyword evidence="3" id="KW-0597">Phosphoprotein</keyword>
<evidence type="ECO:0000256" key="14">
    <source>
        <dbReference type="SAM" id="SignalP"/>
    </source>
</evidence>
<evidence type="ECO:0000256" key="11">
    <source>
        <dbReference type="ARBA" id="ARBA00023180"/>
    </source>
</evidence>
<dbReference type="Pfam" id="PF25552">
    <property type="entry name" value="LIFR_D4"/>
    <property type="match status" value="1"/>
</dbReference>
<protein>
    <recommendedName>
        <fullName evidence="12">Interleukin-12 receptor subunit beta-2</fullName>
    </recommendedName>
</protein>
<dbReference type="OrthoDB" id="10005435at2759"/>
<dbReference type="GeneID" id="101606202"/>
<dbReference type="Proteomes" id="UP000694385">
    <property type="component" value="Unassembled WGS sequence"/>
</dbReference>
<evidence type="ECO:0000256" key="3">
    <source>
        <dbReference type="ARBA" id="ARBA00022553"/>
    </source>
</evidence>
<dbReference type="SUPFAM" id="SSF49265">
    <property type="entry name" value="Fibronectin type III"/>
    <property type="match status" value="4"/>
</dbReference>
<dbReference type="GO" id="GO:0019901">
    <property type="term" value="F:protein kinase binding"/>
    <property type="evidence" value="ECO:0007669"/>
    <property type="project" value="Ensembl"/>
</dbReference>
<dbReference type="AlphaFoldDB" id="A0A8C5L5T4"/>
<dbReference type="GO" id="GO:0009897">
    <property type="term" value="C:external side of plasma membrane"/>
    <property type="evidence" value="ECO:0007669"/>
    <property type="project" value="Ensembl"/>
</dbReference>
<gene>
    <name evidence="16" type="primary">Il12rb2</name>
</gene>
<reference evidence="16" key="2">
    <citation type="submission" date="2025-09" db="UniProtKB">
        <authorList>
            <consortium name="Ensembl"/>
        </authorList>
    </citation>
    <scope>IDENTIFICATION</scope>
</reference>
<dbReference type="GO" id="GO:0045063">
    <property type="term" value="P:T-helper 1 cell differentiation"/>
    <property type="evidence" value="ECO:0007669"/>
    <property type="project" value="Ensembl"/>
</dbReference>
<evidence type="ECO:0000313" key="16">
    <source>
        <dbReference type="Ensembl" id="ENSJJAP00000018165.1"/>
    </source>
</evidence>
<comment type="subcellular location">
    <subcellularLocation>
        <location evidence="1">Membrane</location>
        <topology evidence="1">Single-pass type I membrane protein</topology>
    </subcellularLocation>
</comment>
<keyword evidence="5 14" id="KW-0732">Signal</keyword>
<proteinExistence type="inferred from homology"/>
<dbReference type="CDD" id="cd00063">
    <property type="entry name" value="FN3"/>
    <property type="match status" value="3"/>
</dbReference>
<dbReference type="FunFam" id="2.60.40.10:FF:001079">
    <property type="entry name" value="Interleukin 12 receptor subunit beta 2"/>
    <property type="match status" value="1"/>
</dbReference>
<dbReference type="InterPro" id="IPR003529">
    <property type="entry name" value="Hematopoietin_rcpt_Gp130_CS"/>
</dbReference>
<dbReference type="OMA" id="KWAKECT"/>
<dbReference type="FunFam" id="2.60.40.10:FF:000862">
    <property type="entry name" value="interleukin-12 receptor subunit beta-2 isoform X1"/>
    <property type="match status" value="1"/>
</dbReference>
<dbReference type="SMART" id="SM00060">
    <property type="entry name" value="FN3"/>
    <property type="match status" value="4"/>
</dbReference>
<feature type="domain" description="Fibronectin type-III" evidence="15">
    <location>
        <begin position="226"/>
        <end position="319"/>
    </location>
</feature>
<evidence type="ECO:0000256" key="5">
    <source>
        <dbReference type="ARBA" id="ARBA00022729"/>
    </source>
</evidence>
<feature type="compositionally biased region" description="Polar residues" evidence="13">
    <location>
        <begin position="814"/>
        <end position="828"/>
    </location>
</feature>
<organism evidence="16 17">
    <name type="scientific">Jaculus jaculus</name>
    <name type="common">Lesser Egyptian jerboa</name>
    <dbReference type="NCBI Taxonomy" id="51337"/>
    <lineage>
        <taxon>Eukaryota</taxon>
        <taxon>Metazoa</taxon>
        <taxon>Chordata</taxon>
        <taxon>Craniata</taxon>
        <taxon>Vertebrata</taxon>
        <taxon>Euteleostomi</taxon>
        <taxon>Mammalia</taxon>
        <taxon>Eutheria</taxon>
        <taxon>Euarchontoglires</taxon>
        <taxon>Glires</taxon>
        <taxon>Rodentia</taxon>
        <taxon>Myomorpha</taxon>
        <taxon>Dipodoidea</taxon>
        <taxon>Dipodidae</taxon>
        <taxon>Dipodinae</taxon>
        <taxon>Jaculus</taxon>
    </lineage>
</organism>
<keyword evidence="10" id="KW-0675">Receptor</keyword>
<dbReference type="PANTHER" id="PTHR48423">
    <property type="entry name" value="INTERLEUKIN-27 RECEPTOR SUBUNIT ALPHA"/>
    <property type="match status" value="1"/>
</dbReference>
<feature type="compositionally biased region" description="Polar residues" evidence="13">
    <location>
        <begin position="747"/>
        <end position="761"/>
    </location>
</feature>
<reference evidence="16" key="1">
    <citation type="submission" date="2025-08" db="UniProtKB">
        <authorList>
            <consortium name="Ensembl"/>
        </authorList>
    </citation>
    <scope>IDENTIFICATION</scope>
</reference>
<dbReference type="Pfam" id="PF00041">
    <property type="entry name" value="fn3"/>
    <property type="match status" value="2"/>
</dbReference>
<keyword evidence="17" id="KW-1185">Reference proteome</keyword>
<dbReference type="InterPro" id="IPR003961">
    <property type="entry name" value="FN3_dom"/>
</dbReference>
<evidence type="ECO:0000313" key="17">
    <source>
        <dbReference type="Proteomes" id="UP000694385"/>
    </source>
</evidence>
<feature type="region of interest" description="Disordered" evidence="13">
    <location>
        <begin position="739"/>
        <end position="761"/>
    </location>
</feature>
<evidence type="ECO:0000256" key="6">
    <source>
        <dbReference type="ARBA" id="ARBA00022737"/>
    </source>
</evidence>
<dbReference type="InterPro" id="IPR052672">
    <property type="entry name" value="Type1_Cytokine_Rcpt_Type2"/>
</dbReference>
<name>A0A8C5L5T4_JACJA</name>
<evidence type="ECO:0000256" key="12">
    <source>
        <dbReference type="ARBA" id="ARBA00067635"/>
    </source>
</evidence>
<dbReference type="Ensembl" id="ENSJJAT00000024694.1">
    <property type="protein sequence ID" value="ENSJJAP00000018165.1"/>
    <property type="gene ID" value="ENSJJAG00000019502.1"/>
</dbReference>
<evidence type="ECO:0000259" key="15">
    <source>
        <dbReference type="PROSITE" id="PS50853"/>
    </source>
</evidence>
<accession>A0A8C5L5T4</accession>
<sequence length="866" mass="97342">MAHAVRECSLALPFLTMWLLIKAEIDVCKRGEVTVKPARVISLGSAVNISCSLKPNQGFWHCSRSNKLVLYKFNQTIYSHRGRSFTAQVTDLPLGTTLFVCKMACAHGDEITVCGVEISVGVVPEQPQNLSCVQKGEHGTVACTWDRGRDTHLYTEYTLQLTGPKNVSWQKRCSDHYCSHLDLEINLTPEIPGSQFTAKTIAKNSLGSSSSIPLTFTFLDIVRPLPPWDIKVNFLNASVSRCSIQWKDEQQVLLNRLRYRPHNSRSWNMVNATNVKGRHDLYDLKPFTEYEFQISSKLHLYKGSWSDWSKSLKTQTPEEKPTGMLDVWYMKQNIDDNRQQISLFWKNLSASEARGKILHYRVTLQEVTERKTALQNITRHTAWTWVTPRNGIWTAGVSAANSKGSSPPTRVNVVELCGTVLLAPSQVSASSKAVNTIVVTWQPPEHAASAVDEYVVEWRALWGTGGYLQQPLSWLRIPCYNMSALISEIKPNTCYEIYVHALSEGQAGCSSTQGNSHHTAPLSGPHINAITEENGNLFISWNHIPVQEQMGCILHYRIYWKERDSTLKPLFREIPYGLYQNSYPINGLQPRVTYVLWMTALTAAGESPQGNEREFCLQGKANWKAFVASSISVAIITVGIFSVRHFRQKVFAVLSALRSQWCSREIPDPANSTWAKKYSLVEEKTQLSVERFLMTWTSPEEPEPLIISEVLYKVTPVFRHARCPSWLGREHGTQSHCTFKEEDTRHSASSPQSPSTLTAETSQLVDMYKVLGSRGPGTKARNPTSPMAVITVDYLPNREGYLPSNIDDLPLPESLSTNPSEDPQPQHISLSVFSPGFLCPLTSRDERLTLDQLKMGCNSLMMSGEP</sequence>
<dbReference type="PROSITE" id="PS01353">
    <property type="entry name" value="HEMATOPO_REC_L_F2"/>
    <property type="match status" value="1"/>
</dbReference>
<dbReference type="GO" id="GO:0032496">
    <property type="term" value="P:response to lipopolysaccharide"/>
    <property type="evidence" value="ECO:0007669"/>
    <property type="project" value="Ensembl"/>
</dbReference>
<keyword evidence="6" id="KW-0677">Repeat</keyword>
<keyword evidence="7" id="KW-1133">Transmembrane helix</keyword>
<dbReference type="InterPro" id="IPR013783">
    <property type="entry name" value="Ig-like_fold"/>
</dbReference>
<dbReference type="GO" id="GO:0015026">
    <property type="term" value="F:coreceptor activity"/>
    <property type="evidence" value="ECO:0007669"/>
    <property type="project" value="Ensembl"/>
</dbReference>
<keyword evidence="4" id="KW-0812">Transmembrane</keyword>
<dbReference type="FunFam" id="2.60.40.10:FF:001068">
    <property type="entry name" value="interleukin-12 receptor subunit beta-2 isoform X1"/>
    <property type="match status" value="1"/>
</dbReference>
<evidence type="ECO:0000256" key="13">
    <source>
        <dbReference type="SAM" id="MobiDB-lite"/>
    </source>
</evidence>
<comment type="similarity">
    <text evidence="2">Belongs to the type I cytokine receptor family. Type 2 subfamily.</text>
</comment>
<dbReference type="PANTHER" id="PTHR48423:SF1">
    <property type="entry name" value="INTERLEUKIN-27 RECEPTOR SUBUNIT ALPHA"/>
    <property type="match status" value="1"/>
</dbReference>
<dbReference type="CTD" id="3595"/>
<dbReference type="FunFam" id="2.60.40.10:FF:000875">
    <property type="entry name" value="Interleukin 12 receptor subunit beta 2"/>
    <property type="match status" value="1"/>
</dbReference>
<feature type="domain" description="Fibronectin type-III" evidence="15">
    <location>
        <begin position="423"/>
        <end position="522"/>
    </location>
</feature>